<comment type="caution">
    <text evidence="1">The sequence shown here is derived from an EMBL/GenBank/DDBJ whole genome shotgun (WGS) entry which is preliminary data.</text>
</comment>
<sequence length="150" mass="16315">KVPTSIGNTEYPQNIKIPANFTIPAGNDFKFHLSLAGFVWYMCDTSSDDKWITDGQYHVLSAIPEHDTSSMITTVINDAPSPDPTKNYPSELISVISTAGVGAFSNITYYILTATDGGVPSPKSDCGTKYPNGYLFSEPICATILYYGRN</sequence>
<feature type="non-terminal residue" evidence="1">
    <location>
        <position position="150"/>
    </location>
</feature>
<name>A0A9N9FIY6_9GLOM</name>
<keyword evidence="2" id="KW-1185">Reference proteome</keyword>
<evidence type="ECO:0000313" key="1">
    <source>
        <dbReference type="EMBL" id="CAG8536331.1"/>
    </source>
</evidence>
<proteinExistence type="predicted"/>
<accession>A0A9N9FIY6</accession>
<organism evidence="1 2">
    <name type="scientific">Cetraspora pellucida</name>
    <dbReference type="NCBI Taxonomy" id="1433469"/>
    <lineage>
        <taxon>Eukaryota</taxon>
        <taxon>Fungi</taxon>
        <taxon>Fungi incertae sedis</taxon>
        <taxon>Mucoromycota</taxon>
        <taxon>Glomeromycotina</taxon>
        <taxon>Glomeromycetes</taxon>
        <taxon>Diversisporales</taxon>
        <taxon>Gigasporaceae</taxon>
        <taxon>Cetraspora</taxon>
    </lineage>
</organism>
<dbReference type="EMBL" id="CAJVQA010002094">
    <property type="protein sequence ID" value="CAG8536331.1"/>
    <property type="molecule type" value="Genomic_DNA"/>
</dbReference>
<dbReference type="AlphaFoldDB" id="A0A9N9FIY6"/>
<evidence type="ECO:0000313" key="2">
    <source>
        <dbReference type="Proteomes" id="UP000789759"/>
    </source>
</evidence>
<dbReference type="Proteomes" id="UP000789759">
    <property type="component" value="Unassembled WGS sequence"/>
</dbReference>
<protein>
    <submittedName>
        <fullName evidence="1">24628_t:CDS:1</fullName>
    </submittedName>
</protein>
<dbReference type="OrthoDB" id="2426285at2759"/>
<reference evidence="1" key="1">
    <citation type="submission" date="2021-06" db="EMBL/GenBank/DDBJ databases">
        <authorList>
            <person name="Kallberg Y."/>
            <person name="Tangrot J."/>
            <person name="Rosling A."/>
        </authorList>
    </citation>
    <scope>NUCLEOTIDE SEQUENCE</scope>
    <source>
        <strain evidence="1">FL966</strain>
    </source>
</reference>
<gene>
    <name evidence="1" type="ORF">CPELLU_LOCUS4086</name>
</gene>